<dbReference type="GO" id="GO:0016787">
    <property type="term" value="F:hydrolase activity"/>
    <property type="evidence" value="ECO:0007669"/>
    <property type="project" value="UniProtKB-KW"/>
</dbReference>
<comment type="caution">
    <text evidence="3">The sequence shown here is derived from an EMBL/GenBank/DDBJ whole genome shotgun (WGS) entry which is preliminary data.</text>
</comment>
<dbReference type="EMBL" id="BQKE01000001">
    <property type="protein sequence ID" value="GJM61075.1"/>
    <property type="molecule type" value="Genomic_DNA"/>
</dbReference>
<dbReference type="PANTHER" id="PTHR43540">
    <property type="entry name" value="PEROXYUREIDOACRYLATE/UREIDOACRYLATE AMIDOHYDROLASE-RELATED"/>
    <property type="match status" value="1"/>
</dbReference>
<evidence type="ECO:0000259" key="2">
    <source>
        <dbReference type="Pfam" id="PF00857"/>
    </source>
</evidence>
<feature type="domain" description="Isochorismatase-like" evidence="2">
    <location>
        <begin position="6"/>
        <end position="146"/>
    </location>
</feature>
<dbReference type="PANTHER" id="PTHR43540:SF14">
    <property type="entry name" value="ISOCHORISMATASE"/>
    <property type="match status" value="1"/>
</dbReference>
<dbReference type="Pfam" id="PF00857">
    <property type="entry name" value="Isochorismatase"/>
    <property type="match status" value="1"/>
</dbReference>
<organism evidence="3 4">
    <name type="scientific">Persicobacter diffluens</name>
    <dbReference type="NCBI Taxonomy" id="981"/>
    <lineage>
        <taxon>Bacteria</taxon>
        <taxon>Pseudomonadati</taxon>
        <taxon>Bacteroidota</taxon>
        <taxon>Cytophagia</taxon>
        <taxon>Cytophagales</taxon>
        <taxon>Persicobacteraceae</taxon>
        <taxon>Persicobacter</taxon>
    </lineage>
</organism>
<dbReference type="InterPro" id="IPR050272">
    <property type="entry name" value="Isochorismatase-like_hydrls"/>
</dbReference>
<dbReference type="InterPro" id="IPR000868">
    <property type="entry name" value="Isochorismatase-like_dom"/>
</dbReference>
<evidence type="ECO:0000313" key="4">
    <source>
        <dbReference type="Proteomes" id="UP001310022"/>
    </source>
</evidence>
<proteinExistence type="predicted"/>
<accession>A0AAN5AIZ9</accession>
<dbReference type="Proteomes" id="UP001310022">
    <property type="component" value="Unassembled WGS sequence"/>
</dbReference>
<keyword evidence="1" id="KW-0378">Hydrolase</keyword>
<evidence type="ECO:0000313" key="3">
    <source>
        <dbReference type="EMBL" id="GJM61075.1"/>
    </source>
</evidence>
<dbReference type="AlphaFoldDB" id="A0AAN5AIZ9"/>
<reference evidence="3 4" key="1">
    <citation type="submission" date="2021-12" db="EMBL/GenBank/DDBJ databases">
        <title>Genome sequencing of bacteria with rrn-lacking chromosome and rrn-plasmid.</title>
        <authorList>
            <person name="Anda M."/>
            <person name="Iwasaki W."/>
        </authorList>
    </citation>
    <scope>NUCLEOTIDE SEQUENCE [LARGE SCALE GENOMIC DNA]</scope>
    <source>
        <strain evidence="3 4">NBRC 15940</strain>
    </source>
</reference>
<dbReference type="Gene3D" id="3.40.50.850">
    <property type="entry name" value="Isochorismatase-like"/>
    <property type="match status" value="1"/>
</dbReference>
<dbReference type="InterPro" id="IPR036380">
    <property type="entry name" value="Isochorismatase-like_sf"/>
</dbReference>
<dbReference type="SUPFAM" id="SSF52499">
    <property type="entry name" value="Isochorismatase-like hydrolases"/>
    <property type="match status" value="1"/>
</dbReference>
<evidence type="ECO:0000256" key="1">
    <source>
        <dbReference type="ARBA" id="ARBA00022801"/>
    </source>
</evidence>
<protein>
    <submittedName>
        <fullName evidence="3">Isochorismatase</fullName>
    </submittedName>
</protein>
<keyword evidence="4" id="KW-1185">Reference proteome</keyword>
<gene>
    <name evidence="3" type="ORF">PEDI_16270</name>
</gene>
<name>A0AAN5AIZ9_9BACT</name>
<sequence length="177" mass="19858">MQKGSFTPETPRYAADQVVARINSLSKRFNALAWPVIFIQHDGSREGGFFPETEAWEILDSLDRKASDLLVSKQANDMFYKTDLREILDRKDIKTIYVTGCATDYCVEASVQSALVKDYQVVVVADGHTTADRTHISARQAIDHYNEIWADLSPTEGHVRVVPSAEILEKLGVDLVE</sequence>